<name>A0AAW4XV87_9BURK</name>
<reference evidence="1 2" key="1">
    <citation type="submission" date="2021-11" db="EMBL/GenBank/DDBJ databases">
        <title>Genome sequence.</title>
        <authorList>
            <person name="Sun Q."/>
        </authorList>
    </citation>
    <scope>NUCLEOTIDE SEQUENCE [LARGE SCALE GENOMIC DNA]</scope>
    <source>
        <strain evidence="1 2">KCTC 12005</strain>
    </source>
</reference>
<comment type="caution">
    <text evidence="1">The sequence shown here is derived from an EMBL/GenBank/DDBJ whole genome shotgun (WGS) entry which is preliminary data.</text>
</comment>
<dbReference type="AlphaFoldDB" id="A0AAW4XV87"/>
<dbReference type="PROSITE" id="PS51257">
    <property type="entry name" value="PROKAR_LIPOPROTEIN"/>
    <property type="match status" value="1"/>
</dbReference>
<evidence type="ECO:0000313" key="2">
    <source>
        <dbReference type="Proteomes" id="UP001199260"/>
    </source>
</evidence>
<sequence length="133" mass="14543">MTVGLTKIVVFCALSIAVSGCGNPHADQISKAKSAVGMRLKDPESARFGEAFVVVPTEKSDTYPDLKIVCGRVNAKNSYGGYTGEIRFIVWLGKPEGASSSEVLEVEMEKRSEDNVFTQVWWGPDCSKHKQSR</sequence>
<keyword evidence="2" id="KW-1185">Reference proteome</keyword>
<evidence type="ECO:0000313" key="1">
    <source>
        <dbReference type="EMBL" id="MCD2164669.1"/>
    </source>
</evidence>
<accession>A0AAW4XV87</accession>
<protein>
    <submittedName>
        <fullName evidence="1">Uncharacterized protein</fullName>
    </submittedName>
</protein>
<proteinExistence type="predicted"/>
<dbReference type="Proteomes" id="UP001199260">
    <property type="component" value="Unassembled WGS sequence"/>
</dbReference>
<dbReference type="EMBL" id="JAJNCT010000005">
    <property type="protein sequence ID" value="MCD2164669.1"/>
    <property type="molecule type" value="Genomic_DNA"/>
</dbReference>
<dbReference type="RefSeq" id="WP_230772152.1">
    <property type="nucleotide sequence ID" value="NZ_JAJNCT010000005.1"/>
</dbReference>
<gene>
    <name evidence="1" type="ORF">LPW39_05910</name>
</gene>
<organism evidence="1 2">
    <name type="scientific">Comamonas koreensis</name>
    <dbReference type="NCBI Taxonomy" id="160825"/>
    <lineage>
        <taxon>Bacteria</taxon>
        <taxon>Pseudomonadati</taxon>
        <taxon>Pseudomonadota</taxon>
        <taxon>Betaproteobacteria</taxon>
        <taxon>Burkholderiales</taxon>
        <taxon>Comamonadaceae</taxon>
        <taxon>Comamonas</taxon>
    </lineage>
</organism>